<organism evidence="1 2">
    <name type="scientific">Rubroshorea leprosula</name>
    <dbReference type="NCBI Taxonomy" id="152421"/>
    <lineage>
        <taxon>Eukaryota</taxon>
        <taxon>Viridiplantae</taxon>
        <taxon>Streptophyta</taxon>
        <taxon>Embryophyta</taxon>
        <taxon>Tracheophyta</taxon>
        <taxon>Spermatophyta</taxon>
        <taxon>Magnoliopsida</taxon>
        <taxon>eudicotyledons</taxon>
        <taxon>Gunneridae</taxon>
        <taxon>Pentapetalae</taxon>
        <taxon>rosids</taxon>
        <taxon>malvids</taxon>
        <taxon>Malvales</taxon>
        <taxon>Dipterocarpaceae</taxon>
        <taxon>Rubroshorea</taxon>
    </lineage>
</organism>
<sequence>MISKQILNFIFRFCGIRLWYDKVMSLVHLWDLLTSVRRLLRPQIWISWHVTN</sequence>
<proteinExistence type="predicted"/>
<accession>A0AAV5IE36</accession>
<name>A0AAV5IE36_9ROSI</name>
<reference evidence="1 2" key="1">
    <citation type="journal article" date="2021" name="Commun. Biol.">
        <title>The genome of Shorea leprosula (Dipterocarpaceae) highlights the ecological relevance of drought in aseasonal tropical rainforests.</title>
        <authorList>
            <person name="Ng K.K.S."/>
            <person name="Kobayashi M.J."/>
            <person name="Fawcett J.A."/>
            <person name="Hatakeyama M."/>
            <person name="Paape T."/>
            <person name="Ng C.H."/>
            <person name="Ang C.C."/>
            <person name="Tnah L.H."/>
            <person name="Lee C.T."/>
            <person name="Nishiyama T."/>
            <person name="Sese J."/>
            <person name="O'Brien M.J."/>
            <person name="Copetti D."/>
            <person name="Mohd Noor M.I."/>
            <person name="Ong R.C."/>
            <person name="Putra M."/>
            <person name="Sireger I.Z."/>
            <person name="Indrioko S."/>
            <person name="Kosugi Y."/>
            <person name="Izuno A."/>
            <person name="Isagi Y."/>
            <person name="Lee S.L."/>
            <person name="Shimizu K.K."/>
        </authorList>
    </citation>
    <scope>NUCLEOTIDE SEQUENCE [LARGE SCALE GENOMIC DNA]</scope>
    <source>
        <strain evidence="1">214</strain>
    </source>
</reference>
<protein>
    <submittedName>
        <fullName evidence="1">Uncharacterized protein</fullName>
    </submittedName>
</protein>
<dbReference type="AlphaFoldDB" id="A0AAV5IE36"/>
<evidence type="ECO:0000313" key="2">
    <source>
        <dbReference type="Proteomes" id="UP001054252"/>
    </source>
</evidence>
<gene>
    <name evidence="1" type="ORF">SLEP1_g9392</name>
</gene>
<evidence type="ECO:0000313" key="1">
    <source>
        <dbReference type="EMBL" id="GKU96122.1"/>
    </source>
</evidence>
<keyword evidence="2" id="KW-1185">Reference proteome</keyword>
<dbReference type="EMBL" id="BPVZ01000009">
    <property type="protein sequence ID" value="GKU96122.1"/>
    <property type="molecule type" value="Genomic_DNA"/>
</dbReference>
<dbReference type="Proteomes" id="UP001054252">
    <property type="component" value="Unassembled WGS sequence"/>
</dbReference>
<comment type="caution">
    <text evidence="1">The sequence shown here is derived from an EMBL/GenBank/DDBJ whole genome shotgun (WGS) entry which is preliminary data.</text>
</comment>